<keyword evidence="4" id="KW-0479">Metal-binding</keyword>
<dbReference type="InterPro" id="IPR013749">
    <property type="entry name" value="PM/HMP-P_kinase-1"/>
</dbReference>
<evidence type="ECO:0000256" key="13">
    <source>
        <dbReference type="ARBA" id="ARBA00049293"/>
    </source>
</evidence>
<evidence type="ECO:0000256" key="4">
    <source>
        <dbReference type="ARBA" id="ARBA00022723"/>
    </source>
</evidence>
<keyword evidence="5" id="KW-0547">Nucleotide-binding</keyword>
<proteinExistence type="inferred from homology"/>
<sequence length="261" mass="27645">MENVLTIAGSDSLAGGGIQADLKTFEELNVFGVSVLTSVASILPSGVSLYQIDSAIIKQQLDSILTQLPVHFAKTGLLGDLPALETVCAELADHPLKLVVDPVLVFKEGDTQLQSDYLKAMQQRLLPLGFVTTPNLDEAGQLSGLGKITTKAEMVTAAKAIQAFGCPNVVIKGGNRLPGDTAVDYLRYGEQDFWFESPKIHQSTTDGAGCTFSAAITGQLANGRSLPDAVNDAKRFVHLGIEHGVVISPQLGSVWQGASRQ</sequence>
<dbReference type="NCBIfam" id="TIGR00097">
    <property type="entry name" value="HMP-P_kinase"/>
    <property type="match status" value="1"/>
</dbReference>
<dbReference type="SUPFAM" id="SSF53613">
    <property type="entry name" value="Ribokinase-like"/>
    <property type="match status" value="1"/>
</dbReference>
<keyword evidence="6 15" id="KW-0418">Kinase</keyword>
<dbReference type="EC" id="2.7.1.35" evidence="2"/>
<name>A0A0R2DNP0_9LACO</name>
<dbReference type="EMBL" id="AYZH01000008">
    <property type="protein sequence ID" value="KRN02359.1"/>
    <property type="molecule type" value="Genomic_DNA"/>
</dbReference>
<comment type="similarity">
    <text evidence="1">Belongs to the ThiD family.</text>
</comment>
<keyword evidence="16" id="KW-1185">Reference proteome</keyword>
<dbReference type="AlphaFoldDB" id="A0A0R2DNP0"/>
<evidence type="ECO:0000259" key="14">
    <source>
        <dbReference type="Pfam" id="PF08543"/>
    </source>
</evidence>
<keyword evidence="8" id="KW-0460">Magnesium</keyword>
<evidence type="ECO:0000256" key="1">
    <source>
        <dbReference type="ARBA" id="ARBA00009879"/>
    </source>
</evidence>
<dbReference type="GO" id="GO:0046872">
    <property type="term" value="F:metal ion binding"/>
    <property type="evidence" value="ECO:0007669"/>
    <property type="project" value="UniProtKB-KW"/>
</dbReference>
<dbReference type="Gene3D" id="3.40.1190.20">
    <property type="match status" value="1"/>
</dbReference>
<evidence type="ECO:0000256" key="3">
    <source>
        <dbReference type="ARBA" id="ARBA00022679"/>
    </source>
</evidence>
<dbReference type="GO" id="GO:0009228">
    <property type="term" value="P:thiamine biosynthetic process"/>
    <property type="evidence" value="ECO:0007669"/>
    <property type="project" value="InterPro"/>
</dbReference>
<evidence type="ECO:0000313" key="15">
    <source>
        <dbReference type="EMBL" id="KRN02359.1"/>
    </source>
</evidence>
<accession>A0A0R2DNP0</accession>
<evidence type="ECO:0000256" key="6">
    <source>
        <dbReference type="ARBA" id="ARBA00022777"/>
    </source>
</evidence>
<dbReference type="InterPro" id="IPR004399">
    <property type="entry name" value="HMP/HMP-P_kinase_dom"/>
</dbReference>
<dbReference type="Pfam" id="PF08543">
    <property type="entry name" value="Phos_pyr_kin"/>
    <property type="match status" value="1"/>
</dbReference>
<dbReference type="PANTHER" id="PTHR20858">
    <property type="entry name" value="PHOSPHOMETHYLPYRIMIDINE KINASE"/>
    <property type="match status" value="1"/>
</dbReference>
<evidence type="ECO:0000256" key="9">
    <source>
        <dbReference type="ARBA" id="ARBA00042307"/>
    </source>
</evidence>
<dbReference type="GO" id="GO:0008902">
    <property type="term" value="F:hydroxymethylpyrimidine kinase activity"/>
    <property type="evidence" value="ECO:0007669"/>
    <property type="project" value="TreeGrafter"/>
</dbReference>
<evidence type="ECO:0000256" key="11">
    <source>
        <dbReference type="ARBA" id="ARBA00042396"/>
    </source>
</evidence>
<evidence type="ECO:0000256" key="12">
    <source>
        <dbReference type="ARBA" id="ARBA00042531"/>
    </source>
</evidence>
<evidence type="ECO:0000256" key="2">
    <source>
        <dbReference type="ARBA" id="ARBA00012104"/>
    </source>
</evidence>
<dbReference type="PANTHER" id="PTHR20858:SF19">
    <property type="entry name" value="PYRIDOXINE KINASE"/>
    <property type="match status" value="1"/>
</dbReference>
<gene>
    <name evidence="15" type="ORF">FD13_GL002042</name>
</gene>
<dbReference type="GO" id="GO:0008478">
    <property type="term" value="F:pyridoxal kinase activity"/>
    <property type="evidence" value="ECO:0007669"/>
    <property type="project" value="UniProtKB-EC"/>
</dbReference>
<dbReference type="GO" id="GO:0005829">
    <property type="term" value="C:cytosol"/>
    <property type="evidence" value="ECO:0007669"/>
    <property type="project" value="TreeGrafter"/>
</dbReference>
<dbReference type="STRING" id="1423803.FD13_GL002042"/>
<dbReference type="InterPro" id="IPR029056">
    <property type="entry name" value="Ribokinase-like"/>
</dbReference>
<organism evidence="15 16">
    <name type="scientific">Levilactobacillus senmaizukei DSM 21775 = NBRC 103853</name>
    <dbReference type="NCBI Taxonomy" id="1423803"/>
    <lineage>
        <taxon>Bacteria</taxon>
        <taxon>Bacillati</taxon>
        <taxon>Bacillota</taxon>
        <taxon>Bacilli</taxon>
        <taxon>Lactobacillales</taxon>
        <taxon>Lactobacillaceae</taxon>
        <taxon>Levilactobacillus</taxon>
    </lineage>
</organism>
<protein>
    <recommendedName>
        <fullName evidence="2">pyridoxal kinase</fullName>
        <ecNumber evidence="2">2.7.1.35</ecNumber>
    </recommendedName>
    <alternativeName>
        <fullName evidence="10">PN/PL/PM kinase</fullName>
    </alternativeName>
    <alternativeName>
        <fullName evidence="11">Pyridoxal kinase</fullName>
    </alternativeName>
    <alternativeName>
        <fullName evidence="9">Pyridoxamine kinase</fullName>
    </alternativeName>
    <alternativeName>
        <fullName evidence="12">Vitamin B6 kinase</fullName>
    </alternativeName>
</protein>
<dbReference type="CDD" id="cd01169">
    <property type="entry name" value="HMPP_kinase"/>
    <property type="match status" value="1"/>
</dbReference>
<evidence type="ECO:0000313" key="16">
    <source>
        <dbReference type="Proteomes" id="UP000051589"/>
    </source>
</evidence>
<reference evidence="15 16" key="1">
    <citation type="journal article" date="2015" name="Genome Announc.">
        <title>Expanding the biotechnology potential of lactobacilli through comparative genomics of 213 strains and associated genera.</title>
        <authorList>
            <person name="Sun Z."/>
            <person name="Harris H.M."/>
            <person name="McCann A."/>
            <person name="Guo C."/>
            <person name="Argimon S."/>
            <person name="Zhang W."/>
            <person name="Yang X."/>
            <person name="Jeffery I.B."/>
            <person name="Cooney J.C."/>
            <person name="Kagawa T.F."/>
            <person name="Liu W."/>
            <person name="Song Y."/>
            <person name="Salvetti E."/>
            <person name="Wrobel A."/>
            <person name="Rasinkangas P."/>
            <person name="Parkhill J."/>
            <person name="Rea M.C."/>
            <person name="O'Sullivan O."/>
            <person name="Ritari J."/>
            <person name="Douillard F.P."/>
            <person name="Paul Ross R."/>
            <person name="Yang R."/>
            <person name="Briner A.E."/>
            <person name="Felis G.E."/>
            <person name="de Vos W.M."/>
            <person name="Barrangou R."/>
            <person name="Klaenhammer T.R."/>
            <person name="Caufield P.W."/>
            <person name="Cui Y."/>
            <person name="Zhang H."/>
            <person name="O'Toole P.W."/>
        </authorList>
    </citation>
    <scope>NUCLEOTIDE SEQUENCE [LARGE SCALE GENOMIC DNA]</scope>
    <source>
        <strain evidence="15 16">DSM 21775</strain>
    </source>
</reference>
<keyword evidence="7" id="KW-0067">ATP-binding</keyword>
<comment type="catalytic activity">
    <reaction evidence="13">
        <text>pyridoxal + ATP = pyridoxal 5'-phosphate + ADP + H(+)</text>
        <dbReference type="Rhea" id="RHEA:10224"/>
        <dbReference type="ChEBI" id="CHEBI:15378"/>
        <dbReference type="ChEBI" id="CHEBI:17310"/>
        <dbReference type="ChEBI" id="CHEBI:30616"/>
        <dbReference type="ChEBI" id="CHEBI:456216"/>
        <dbReference type="ChEBI" id="CHEBI:597326"/>
        <dbReference type="EC" id="2.7.1.35"/>
    </reaction>
</comment>
<dbReference type="RefSeq" id="WP_061776380.1">
    <property type="nucleotide sequence ID" value="NZ_AYZH01000008.1"/>
</dbReference>
<dbReference type="Proteomes" id="UP000051589">
    <property type="component" value="Unassembled WGS sequence"/>
</dbReference>
<evidence type="ECO:0000256" key="8">
    <source>
        <dbReference type="ARBA" id="ARBA00022842"/>
    </source>
</evidence>
<evidence type="ECO:0000256" key="10">
    <source>
        <dbReference type="ARBA" id="ARBA00042348"/>
    </source>
</evidence>
<evidence type="ECO:0000256" key="5">
    <source>
        <dbReference type="ARBA" id="ARBA00022741"/>
    </source>
</evidence>
<dbReference type="PATRIC" id="fig|1423803.3.peg.2102"/>
<keyword evidence="3" id="KW-0808">Transferase</keyword>
<evidence type="ECO:0000256" key="7">
    <source>
        <dbReference type="ARBA" id="ARBA00022840"/>
    </source>
</evidence>
<dbReference type="OrthoDB" id="9810880at2"/>
<dbReference type="GO" id="GO:0008972">
    <property type="term" value="F:phosphomethylpyrimidine kinase activity"/>
    <property type="evidence" value="ECO:0007669"/>
    <property type="project" value="InterPro"/>
</dbReference>
<comment type="caution">
    <text evidence="15">The sequence shown here is derived from an EMBL/GenBank/DDBJ whole genome shotgun (WGS) entry which is preliminary data.</text>
</comment>
<feature type="domain" description="Pyridoxamine kinase/Phosphomethylpyrimidine kinase" evidence="14">
    <location>
        <begin position="11"/>
        <end position="253"/>
    </location>
</feature>
<dbReference type="GO" id="GO:0005524">
    <property type="term" value="F:ATP binding"/>
    <property type="evidence" value="ECO:0007669"/>
    <property type="project" value="UniProtKB-KW"/>
</dbReference>